<feature type="compositionally biased region" description="Polar residues" evidence="1">
    <location>
        <begin position="347"/>
        <end position="357"/>
    </location>
</feature>
<protein>
    <submittedName>
        <fullName evidence="2">Uncharacterized protein</fullName>
    </submittedName>
</protein>
<organism evidence="2 3">
    <name type="scientific">Coniosporium apollinis (strain CBS 100218)</name>
    <name type="common">Rock-inhabiting black yeast</name>
    <dbReference type="NCBI Taxonomy" id="1168221"/>
    <lineage>
        <taxon>Eukaryota</taxon>
        <taxon>Fungi</taxon>
        <taxon>Dikarya</taxon>
        <taxon>Ascomycota</taxon>
        <taxon>Pezizomycotina</taxon>
        <taxon>Dothideomycetes</taxon>
        <taxon>Dothideomycetes incertae sedis</taxon>
        <taxon>Coniosporium</taxon>
    </lineage>
</organism>
<feature type="compositionally biased region" description="Acidic residues" evidence="1">
    <location>
        <begin position="313"/>
        <end position="327"/>
    </location>
</feature>
<sequence length="393" mass="43554">MRSAQAYDIDAYGLQAAVEEGASGLLAARRDSSEKPDGPDEPPTNAATVAATTTAPTQAPEGINTSGLDLLCAAAAQYDPEGWAEAGSKLEARGNTLAEGHDDEALYEEEDADTILDEDEFEVADQEGGAIEDETADDDEDQGQDDERFIFVVGRFIDGPKGTRIDQQSRLLLSCIDKNGQPRTKQLDHPNWNNPLYIARLNKTKNQWLRRARGKPQKEVQLWQDDERQHLMKLIRKNKSITVAKAKDSLNKFNEGKTWVLRGQSVLRKERDVGSVSSEWNRKGGAVLRLRCELGVAGTWNKASNPKSTVKVDEEDDQTVDEEEQETVQEMSSTVNAKEDNPDDAMAQQNATPAPTRSNKRKRSTDEEGEEELATPSNKNDTASKRPTKRKRT</sequence>
<dbReference type="Proteomes" id="UP000016924">
    <property type="component" value="Unassembled WGS sequence"/>
</dbReference>
<gene>
    <name evidence="2" type="ORF">W97_06898</name>
</gene>
<feature type="compositionally biased region" description="Basic and acidic residues" evidence="1">
    <location>
        <begin position="28"/>
        <end position="38"/>
    </location>
</feature>
<dbReference type="OrthoDB" id="10378462at2759"/>
<evidence type="ECO:0000313" key="2">
    <source>
        <dbReference type="EMBL" id="EON67530.1"/>
    </source>
</evidence>
<feature type="region of interest" description="Disordered" evidence="1">
    <location>
        <begin position="300"/>
        <end position="393"/>
    </location>
</feature>
<proteinExistence type="predicted"/>
<feature type="compositionally biased region" description="Low complexity" evidence="1">
    <location>
        <begin position="43"/>
        <end position="60"/>
    </location>
</feature>
<evidence type="ECO:0000256" key="1">
    <source>
        <dbReference type="SAM" id="MobiDB-lite"/>
    </source>
</evidence>
<dbReference type="GeneID" id="19904209"/>
<name>R7Z008_CONA1</name>
<evidence type="ECO:0000313" key="3">
    <source>
        <dbReference type="Proteomes" id="UP000016924"/>
    </source>
</evidence>
<dbReference type="AlphaFoldDB" id="R7Z008"/>
<feature type="region of interest" description="Disordered" evidence="1">
    <location>
        <begin position="25"/>
        <end position="62"/>
    </location>
</feature>
<dbReference type="HOGENOM" id="CLU_702099_0_0_1"/>
<keyword evidence="3" id="KW-1185">Reference proteome</keyword>
<reference evidence="3" key="1">
    <citation type="submission" date="2012-06" db="EMBL/GenBank/DDBJ databases">
        <title>The genome sequence of Coniosporium apollinis CBS 100218.</title>
        <authorList>
            <consortium name="The Broad Institute Genome Sequencing Platform"/>
            <person name="Cuomo C."/>
            <person name="Gorbushina A."/>
            <person name="Noack S."/>
            <person name="Walker B."/>
            <person name="Young S.K."/>
            <person name="Zeng Q."/>
            <person name="Gargeya S."/>
            <person name="Fitzgerald M."/>
            <person name="Haas B."/>
            <person name="Abouelleil A."/>
            <person name="Alvarado L."/>
            <person name="Arachchi H.M."/>
            <person name="Berlin A.M."/>
            <person name="Chapman S.B."/>
            <person name="Goldberg J."/>
            <person name="Griggs A."/>
            <person name="Gujja S."/>
            <person name="Hansen M."/>
            <person name="Howarth C."/>
            <person name="Imamovic A."/>
            <person name="Larimer J."/>
            <person name="McCowan C."/>
            <person name="Montmayeur A."/>
            <person name="Murphy C."/>
            <person name="Neiman D."/>
            <person name="Pearson M."/>
            <person name="Priest M."/>
            <person name="Roberts A."/>
            <person name="Saif S."/>
            <person name="Shea T."/>
            <person name="Sisk P."/>
            <person name="Sykes S."/>
            <person name="Wortman J."/>
            <person name="Nusbaum C."/>
            <person name="Birren B."/>
        </authorList>
    </citation>
    <scope>NUCLEOTIDE SEQUENCE [LARGE SCALE GENOMIC DNA]</scope>
    <source>
        <strain evidence="3">CBS 100218</strain>
    </source>
</reference>
<dbReference type="EMBL" id="JH767588">
    <property type="protein sequence ID" value="EON67530.1"/>
    <property type="molecule type" value="Genomic_DNA"/>
</dbReference>
<accession>R7Z008</accession>
<dbReference type="RefSeq" id="XP_007782847.1">
    <property type="nucleotide sequence ID" value="XM_007784657.1"/>
</dbReference>